<name>A0A0F9CHA2_9ZZZZ</name>
<reference evidence="1" key="1">
    <citation type="journal article" date="2015" name="Nature">
        <title>Complex archaea that bridge the gap between prokaryotes and eukaryotes.</title>
        <authorList>
            <person name="Spang A."/>
            <person name="Saw J.H."/>
            <person name="Jorgensen S.L."/>
            <person name="Zaremba-Niedzwiedzka K."/>
            <person name="Martijn J."/>
            <person name="Lind A.E."/>
            <person name="van Eijk R."/>
            <person name="Schleper C."/>
            <person name="Guy L."/>
            <person name="Ettema T.J."/>
        </authorList>
    </citation>
    <scope>NUCLEOTIDE SEQUENCE</scope>
</reference>
<gene>
    <name evidence="1" type="ORF">LCGC14_2324970</name>
</gene>
<sequence>MPDAKEDMTPAVSAQYVNSLLEELKNETR</sequence>
<proteinExistence type="predicted"/>
<comment type="caution">
    <text evidence="1">The sequence shown here is derived from an EMBL/GenBank/DDBJ whole genome shotgun (WGS) entry which is preliminary data.</text>
</comment>
<feature type="non-terminal residue" evidence="1">
    <location>
        <position position="29"/>
    </location>
</feature>
<dbReference type="EMBL" id="LAZR01033303">
    <property type="protein sequence ID" value="KKL48494.1"/>
    <property type="molecule type" value="Genomic_DNA"/>
</dbReference>
<evidence type="ECO:0000313" key="1">
    <source>
        <dbReference type="EMBL" id="KKL48494.1"/>
    </source>
</evidence>
<dbReference type="AlphaFoldDB" id="A0A0F9CHA2"/>
<organism evidence="1">
    <name type="scientific">marine sediment metagenome</name>
    <dbReference type="NCBI Taxonomy" id="412755"/>
    <lineage>
        <taxon>unclassified sequences</taxon>
        <taxon>metagenomes</taxon>
        <taxon>ecological metagenomes</taxon>
    </lineage>
</organism>
<accession>A0A0F9CHA2</accession>
<protein>
    <submittedName>
        <fullName evidence="1">Uncharacterized protein</fullName>
    </submittedName>
</protein>